<evidence type="ECO:0000313" key="2">
    <source>
        <dbReference type="Proteomes" id="UP000019202"/>
    </source>
</evidence>
<dbReference type="AlphaFoldDB" id="W1J396"/>
<dbReference type="Proteomes" id="UP000019202">
    <property type="component" value="Unassembled WGS sequence"/>
</dbReference>
<keyword evidence="2" id="KW-1185">Reference proteome</keyword>
<name>W1J396_9GAMM</name>
<sequence length="49" mass="5578">MLPKRLNKYSLELHGDKSQLIPAGHIAALRANQFGKRLPTFNFLGFTCY</sequence>
<protein>
    <submittedName>
        <fullName evidence="1">Uncharacterized protein</fullName>
    </submittedName>
</protein>
<proteinExistence type="predicted"/>
<reference evidence="1" key="1">
    <citation type="submission" date="2013-11" db="EMBL/GenBank/DDBJ databases">
        <title>Draft genome sequence and annotation of the entomopathogenic bacteria, Xenorhabdus cabanillasi strain JM26 and Xenorhabdus szentirmai strain DSM 16338.</title>
        <authorList>
            <person name="Gualtieri M."/>
            <person name="Ogier J.C."/>
            <person name="Pages S."/>
            <person name="Givaudan A."/>
            <person name="Gaudriault S."/>
        </authorList>
    </citation>
    <scope>NUCLEOTIDE SEQUENCE [LARGE SCALE GENOMIC DNA]</scope>
    <source>
        <strain evidence="1">DSM 16338</strain>
    </source>
</reference>
<dbReference type="EMBL" id="CBXF010000108">
    <property type="protein sequence ID" value="CDL84528.1"/>
    <property type="molecule type" value="Genomic_DNA"/>
</dbReference>
<accession>W1J396</accession>
<comment type="caution">
    <text evidence="1">The sequence shown here is derived from an EMBL/GenBank/DDBJ whole genome shotgun (WGS) entry which is preliminary data.</text>
</comment>
<evidence type="ECO:0000313" key="1">
    <source>
        <dbReference type="EMBL" id="CDL84528.1"/>
    </source>
</evidence>
<organism evidence="1 2">
    <name type="scientific">Xenorhabdus szentirmaii DSM 16338</name>
    <dbReference type="NCBI Taxonomy" id="1427518"/>
    <lineage>
        <taxon>Bacteria</taxon>
        <taxon>Pseudomonadati</taxon>
        <taxon>Pseudomonadota</taxon>
        <taxon>Gammaproteobacteria</taxon>
        <taxon>Enterobacterales</taxon>
        <taxon>Morganellaceae</taxon>
        <taxon>Xenorhabdus</taxon>
    </lineage>
</organism>
<gene>
    <name evidence="1" type="ORF">XSR1_480018</name>
</gene>